<comment type="caution">
    <text evidence="8">The sequence shown here is derived from an EMBL/GenBank/DDBJ whole genome shotgun (WGS) entry which is preliminary data.</text>
</comment>
<name>A0A3M9XPG8_9HYPH</name>
<dbReference type="Gene3D" id="1.10.443.10">
    <property type="entry name" value="Intergrase catalytic core"/>
    <property type="match status" value="1"/>
</dbReference>
<dbReference type="EMBL" id="QWDD01000001">
    <property type="protein sequence ID" value="RNJ48770.1"/>
    <property type="molecule type" value="Genomic_DNA"/>
</dbReference>
<dbReference type="OrthoDB" id="9795573at2"/>
<dbReference type="Pfam" id="PF00589">
    <property type="entry name" value="Phage_integrase"/>
    <property type="match status" value="1"/>
</dbReference>
<keyword evidence="9" id="KW-1185">Reference proteome</keyword>
<dbReference type="InterPro" id="IPR025166">
    <property type="entry name" value="Integrase_DNA_bind_dom"/>
</dbReference>
<dbReference type="GO" id="GO:0003677">
    <property type="term" value="F:DNA binding"/>
    <property type="evidence" value="ECO:0007669"/>
    <property type="project" value="UniProtKB-UniRule"/>
</dbReference>
<dbReference type="InterPro" id="IPR053876">
    <property type="entry name" value="Phage_int_M"/>
</dbReference>
<dbReference type="Pfam" id="PF13356">
    <property type="entry name" value="Arm-DNA-bind_3"/>
    <property type="match status" value="1"/>
</dbReference>
<gene>
    <name evidence="8" type="ORF">D1O30_03165</name>
</gene>
<evidence type="ECO:0000259" key="7">
    <source>
        <dbReference type="PROSITE" id="PS51900"/>
    </source>
</evidence>
<dbReference type="PANTHER" id="PTHR30629">
    <property type="entry name" value="PROPHAGE INTEGRASE"/>
    <property type="match status" value="1"/>
</dbReference>
<dbReference type="Gene3D" id="1.10.150.130">
    <property type="match status" value="1"/>
</dbReference>
<dbReference type="SUPFAM" id="SSF56349">
    <property type="entry name" value="DNA breaking-rejoining enzymes"/>
    <property type="match status" value="1"/>
</dbReference>
<evidence type="ECO:0000256" key="2">
    <source>
        <dbReference type="ARBA" id="ARBA00022908"/>
    </source>
</evidence>
<dbReference type="InterPro" id="IPR002104">
    <property type="entry name" value="Integrase_catalytic"/>
</dbReference>
<dbReference type="InterPro" id="IPR013762">
    <property type="entry name" value="Integrase-like_cat_sf"/>
</dbReference>
<keyword evidence="3 5" id="KW-0238">DNA-binding</keyword>
<feature type="domain" description="Tyr recombinase" evidence="6">
    <location>
        <begin position="202"/>
        <end position="381"/>
    </location>
</feature>
<evidence type="ECO:0000313" key="9">
    <source>
        <dbReference type="Proteomes" id="UP000268623"/>
    </source>
</evidence>
<reference evidence="8 9" key="1">
    <citation type="submission" date="2018-08" db="EMBL/GenBank/DDBJ databases">
        <title>Genome sequence of Methylocystis hirsuta CSC1, a methanotroph able to accumulate PHAs.</title>
        <authorList>
            <person name="Bordel S."/>
            <person name="Rodriguez E."/>
            <person name="Gancedo J."/>
            <person name="Munoz R."/>
        </authorList>
    </citation>
    <scope>NUCLEOTIDE SEQUENCE [LARGE SCALE GENOMIC DNA]</scope>
    <source>
        <strain evidence="8 9">CSC1</strain>
    </source>
</reference>
<evidence type="ECO:0000256" key="4">
    <source>
        <dbReference type="ARBA" id="ARBA00023172"/>
    </source>
</evidence>
<dbReference type="InterPro" id="IPR010998">
    <property type="entry name" value="Integrase_recombinase_N"/>
</dbReference>
<dbReference type="AlphaFoldDB" id="A0A3M9XPG8"/>
<dbReference type="PANTHER" id="PTHR30629:SF2">
    <property type="entry name" value="PROPHAGE INTEGRASE INTS-RELATED"/>
    <property type="match status" value="1"/>
</dbReference>
<protein>
    <submittedName>
        <fullName evidence="8">DUF4102 domain-containing protein</fullName>
    </submittedName>
</protein>
<comment type="similarity">
    <text evidence="1">Belongs to the 'phage' integrase family.</text>
</comment>
<feature type="domain" description="Core-binding (CB)" evidence="7">
    <location>
        <begin position="98"/>
        <end position="179"/>
    </location>
</feature>
<keyword evidence="2" id="KW-0229">DNA integration</keyword>
<dbReference type="InterPro" id="IPR050808">
    <property type="entry name" value="Phage_Integrase"/>
</dbReference>
<evidence type="ECO:0000256" key="1">
    <source>
        <dbReference type="ARBA" id="ARBA00008857"/>
    </source>
</evidence>
<sequence>MPLTHFQLTNAKPAAKPYKLSDGGGLHIIVKPSGSKLWRLKYRFLGKERLLSFGEFPLFSLAEARTKRDEAKKLLASGVDPNVKKKLDQLAAETAARNTFGLVAEEFINTYDARGAAETTKSKQRWLLLDIAAPLAHRPIAEITPAEILDLLKRIERSGRRETARRLRSRLSAVFRYAIVTLRASADPTVALTGAITPPKVTHRAAITDERQLGGLLRAIDEFEGWPTVKSALLFTALTCARPGEVRGARRSEIDFAKALWRIPAERTKMRRPHDVPLSRQAIDVLRDIWTFSHHGELVFPSIISSKKLLSENALNGALRRLGFGPDEMTAHGFRATASTILNERGARPDVIEAMLGHQNENAVRRAYNRASYWPERVELMQRWADMLDEFRALPMA</sequence>
<evidence type="ECO:0000259" key="6">
    <source>
        <dbReference type="PROSITE" id="PS51898"/>
    </source>
</evidence>
<dbReference type="Gene3D" id="3.30.160.390">
    <property type="entry name" value="Integrase, DNA-binding domain"/>
    <property type="match status" value="1"/>
</dbReference>
<dbReference type="CDD" id="cd00801">
    <property type="entry name" value="INT_P4_C"/>
    <property type="match status" value="1"/>
</dbReference>
<dbReference type="InterPro" id="IPR011010">
    <property type="entry name" value="DNA_brk_join_enz"/>
</dbReference>
<organism evidence="8 9">
    <name type="scientific">Methylocystis hirsuta</name>
    <dbReference type="NCBI Taxonomy" id="369798"/>
    <lineage>
        <taxon>Bacteria</taxon>
        <taxon>Pseudomonadati</taxon>
        <taxon>Pseudomonadota</taxon>
        <taxon>Alphaproteobacteria</taxon>
        <taxon>Hyphomicrobiales</taxon>
        <taxon>Methylocystaceae</taxon>
        <taxon>Methylocystis</taxon>
    </lineage>
</organism>
<dbReference type="Pfam" id="PF22022">
    <property type="entry name" value="Phage_int_M"/>
    <property type="match status" value="1"/>
</dbReference>
<proteinExistence type="inferred from homology"/>
<dbReference type="Proteomes" id="UP000268623">
    <property type="component" value="Unassembled WGS sequence"/>
</dbReference>
<dbReference type="GO" id="GO:0006310">
    <property type="term" value="P:DNA recombination"/>
    <property type="evidence" value="ECO:0007669"/>
    <property type="project" value="UniProtKB-KW"/>
</dbReference>
<dbReference type="PROSITE" id="PS51898">
    <property type="entry name" value="TYR_RECOMBINASE"/>
    <property type="match status" value="1"/>
</dbReference>
<dbReference type="InterPro" id="IPR038488">
    <property type="entry name" value="Integrase_DNA-bd_sf"/>
</dbReference>
<evidence type="ECO:0000256" key="5">
    <source>
        <dbReference type="PROSITE-ProRule" id="PRU01248"/>
    </source>
</evidence>
<dbReference type="PROSITE" id="PS51900">
    <property type="entry name" value="CB"/>
    <property type="match status" value="1"/>
</dbReference>
<evidence type="ECO:0000256" key="3">
    <source>
        <dbReference type="ARBA" id="ARBA00023125"/>
    </source>
</evidence>
<evidence type="ECO:0000313" key="8">
    <source>
        <dbReference type="EMBL" id="RNJ48770.1"/>
    </source>
</evidence>
<dbReference type="GO" id="GO:0015074">
    <property type="term" value="P:DNA integration"/>
    <property type="evidence" value="ECO:0007669"/>
    <property type="project" value="UniProtKB-KW"/>
</dbReference>
<dbReference type="RefSeq" id="WP_123174766.1">
    <property type="nucleotide sequence ID" value="NZ_QWDD01000001.1"/>
</dbReference>
<keyword evidence="4" id="KW-0233">DNA recombination</keyword>
<dbReference type="InterPro" id="IPR044068">
    <property type="entry name" value="CB"/>
</dbReference>
<accession>A0A3M9XPG8</accession>